<evidence type="ECO:0000313" key="2">
    <source>
        <dbReference type="Proteomes" id="UP001143910"/>
    </source>
</evidence>
<accession>A0ACC1NP14</accession>
<reference evidence="1" key="1">
    <citation type="submission" date="2022-08" db="EMBL/GenBank/DDBJ databases">
        <title>Genome Sequence of Lecanicillium fungicola.</title>
        <authorList>
            <person name="Buettner E."/>
        </authorList>
    </citation>
    <scope>NUCLEOTIDE SEQUENCE</scope>
    <source>
        <strain evidence="1">Babe33</strain>
    </source>
</reference>
<name>A0ACC1NP14_9HYPO</name>
<dbReference type="Proteomes" id="UP001143910">
    <property type="component" value="Unassembled WGS sequence"/>
</dbReference>
<organism evidence="1 2">
    <name type="scientific">Zarea fungicola</name>
    <dbReference type="NCBI Taxonomy" id="93591"/>
    <lineage>
        <taxon>Eukaryota</taxon>
        <taxon>Fungi</taxon>
        <taxon>Dikarya</taxon>
        <taxon>Ascomycota</taxon>
        <taxon>Pezizomycotina</taxon>
        <taxon>Sordariomycetes</taxon>
        <taxon>Hypocreomycetidae</taxon>
        <taxon>Hypocreales</taxon>
        <taxon>Cordycipitaceae</taxon>
        <taxon>Zarea</taxon>
    </lineage>
</organism>
<dbReference type="EMBL" id="JANJQO010000207">
    <property type="protein sequence ID" value="KAJ2980331.1"/>
    <property type="molecule type" value="Genomic_DNA"/>
</dbReference>
<gene>
    <name evidence="1" type="ORF">NQ176_g2702</name>
</gene>
<comment type="caution">
    <text evidence="1">The sequence shown here is derived from an EMBL/GenBank/DDBJ whole genome shotgun (WGS) entry which is preliminary data.</text>
</comment>
<keyword evidence="2" id="KW-1185">Reference proteome</keyword>
<proteinExistence type="predicted"/>
<sequence length="392" mass="44348">MAQIESIVSYLEGIGLRSFQDDTERVRIKDALFKALRQTQTPWDIIWEHNWTNGATHASVKTLLDIGIFQKWTEAGGGKISVSELSKLTGSDAQLIRRLMRQIAGQYLLMEAEEDTFTQTPWAKSFGDDHLMQSVYGSFFSENNGPMFQSLPYYLKSIGYKNPDDSNNGNWQFWTNKELSFFDTLAQNQSLKASFHDTMQCHTKYYLKHWPDLYPTGLIVAASKPNRSLIVDVGGSVGHDLERFRSKHPCIPDGSLVLQDLPEVVEGLVLDKAIQSQPYDFFTPQVNKGATAYYMHQILHDWPDDKAIQILANVALGMEKGYSRLLIHESLITSTSADPRVTTTDITMMACVASKERTEEEWRMLLDMAGLAVVKIWRTSASVDCVIEAMIQ</sequence>
<evidence type="ECO:0000313" key="1">
    <source>
        <dbReference type="EMBL" id="KAJ2980331.1"/>
    </source>
</evidence>
<protein>
    <submittedName>
        <fullName evidence="1">Uncharacterized protein</fullName>
    </submittedName>
</protein>